<keyword evidence="6 10" id="KW-0472">Membrane</keyword>
<proteinExistence type="inferred from homology"/>
<keyword evidence="7 10" id="KW-0675">Receptor</keyword>
<sequence>MDDESIGPIAEMKHSNMSSSHQIPKGNISYACNGTVNDIELDKTYRLIILYLTIAFCLIGSVLVVLWIIFKQRISRKFNHHSRVNNFILNLTVADILVILLAVVPQLIWEYVDREWVAGDFMCRAVKFMQTFSMTASNYMLVVIAIDRHQAIISPLKESYSVCKLAGLGWGTAVLLSLPVVGIFHTSEDTNGFVKCENIFRGRPQFHRQIWMTWVAFAVFFAPLVLLTVCYTRIFMKISKKAFQHNSVKYIPRKDKVCLQSTHSNSLSKAKIKTLKMTCVIIASFILCTTPYFIVEMIMSYGNHCTISKKLYAILGGMAACNSATNPYVFLAFNLKGGMFKCFKQCLNKPSRDGILQSSHTGSTGANPQHCVSPASTSKYVLRRQDSVGSHEELTLLKEGSIRGDV</sequence>
<dbReference type="InterPro" id="IPR001817">
    <property type="entry name" value="Vasoprsn_rcpt"/>
</dbReference>
<evidence type="ECO:0000313" key="12">
    <source>
        <dbReference type="EMBL" id="KAH3840653.1"/>
    </source>
</evidence>
<evidence type="ECO:0000256" key="7">
    <source>
        <dbReference type="ARBA" id="ARBA00023170"/>
    </source>
</evidence>
<keyword evidence="9 10" id="KW-0807">Transducer</keyword>
<evidence type="ECO:0000256" key="1">
    <source>
        <dbReference type="ARBA" id="ARBA00004651"/>
    </source>
</evidence>
<organism evidence="12 13">
    <name type="scientific">Dreissena polymorpha</name>
    <name type="common">Zebra mussel</name>
    <name type="synonym">Mytilus polymorpha</name>
    <dbReference type="NCBI Taxonomy" id="45954"/>
    <lineage>
        <taxon>Eukaryota</taxon>
        <taxon>Metazoa</taxon>
        <taxon>Spiralia</taxon>
        <taxon>Lophotrochozoa</taxon>
        <taxon>Mollusca</taxon>
        <taxon>Bivalvia</taxon>
        <taxon>Autobranchia</taxon>
        <taxon>Heteroconchia</taxon>
        <taxon>Euheterodonta</taxon>
        <taxon>Imparidentia</taxon>
        <taxon>Neoheterodontei</taxon>
        <taxon>Myida</taxon>
        <taxon>Dreissenoidea</taxon>
        <taxon>Dreissenidae</taxon>
        <taxon>Dreissena</taxon>
    </lineage>
</organism>
<dbReference type="GO" id="GO:0005000">
    <property type="term" value="F:vasopressin receptor activity"/>
    <property type="evidence" value="ECO:0007669"/>
    <property type="project" value="InterPro"/>
</dbReference>
<dbReference type="Gene3D" id="1.20.1070.10">
    <property type="entry name" value="Rhodopsin 7-helix transmembrane proteins"/>
    <property type="match status" value="1"/>
</dbReference>
<dbReference type="PRINTS" id="PR00237">
    <property type="entry name" value="GPCRRHODOPSN"/>
</dbReference>
<feature type="transmembrane region" description="Helical" evidence="10">
    <location>
        <begin position="277"/>
        <end position="299"/>
    </location>
</feature>
<dbReference type="EMBL" id="JAIWYP010000004">
    <property type="protein sequence ID" value="KAH3840653.1"/>
    <property type="molecule type" value="Genomic_DNA"/>
</dbReference>
<reference evidence="12" key="2">
    <citation type="submission" date="2020-11" db="EMBL/GenBank/DDBJ databases">
        <authorList>
            <person name="McCartney M.A."/>
            <person name="Auch B."/>
            <person name="Kono T."/>
            <person name="Mallez S."/>
            <person name="Becker A."/>
            <person name="Gohl D.M."/>
            <person name="Silverstein K.A.T."/>
            <person name="Koren S."/>
            <person name="Bechman K.B."/>
            <person name="Herman A."/>
            <person name="Abrahante J.E."/>
            <person name="Garbe J."/>
        </authorList>
    </citation>
    <scope>NUCLEOTIDE SEQUENCE</scope>
    <source>
        <strain evidence="12">Duluth1</strain>
        <tissue evidence="12">Whole animal</tissue>
    </source>
</reference>
<dbReference type="InterPro" id="IPR000276">
    <property type="entry name" value="GPCR_Rhodpsn"/>
</dbReference>
<dbReference type="Proteomes" id="UP000828390">
    <property type="component" value="Unassembled WGS sequence"/>
</dbReference>
<evidence type="ECO:0000256" key="4">
    <source>
        <dbReference type="ARBA" id="ARBA00022989"/>
    </source>
</evidence>
<dbReference type="AlphaFoldDB" id="A0A9D4KIV1"/>
<feature type="transmembrane region" description="Helical" evidence="10">
    <location>
        <begin position="48"/>
        <end position="68"/>
    </location>
</feature>
<dbReference type="PRINTS" id="PR00896">
    <property type="entry name" value="VASOPRESSINR"/>
</dbReference>
<feature type="transmembrane region" description="Helical" evidence="10">
    <location>
        <begin position="128"/>
        <end position="146"/>
    </location>
</feature>
<evidence type="ECO:0000256" key="8">
    <source>
        <dbReference type="ARBA" id="ARBA00023180"/>
    </source>
</evidence>
<dbReference type="GO" id="GO:0005886">
    <property type="term" value="C:plasma membrane"/>
    <property type="evidence" value="ECO:0007669"/>
    <property type="project" value="UniProtKB-SubCell"/>
</dbReference>
<keyword evidence="8 10" id="KW-0325">Glycoprotein</keyword>
<protein>
    <recommendedName>
        <fullName evidence="11">G-protein coupled receptors family 1 profile domain-containing protein</fullName>
    </recommendedName>
</protein>
<feature type="transmembrane region" description="Helical" evidence="10">
    <location>
        <begin position="210"/>
        <end position="231"/>
    </location>
</feature>
<evidence type="ECO:0000259" key="11">
    <source>
        <dbReference type="PROSITE" id="PS50262"/>
    </source>
</evidence>
<comment type="subcellular location">
    <subcellularLocation>
        <location evidence="1 10">Cell membrane</location>
        <topology evidence="1 10">Multi-pass membrane protein</topology>
    </subcellularLocation>
</comment>
<comment type="caution">
    <text evidence="12">The sequence shown here is derived from an EMBL/GenBank/DDBJ whole genome shotgun (WGS) entry which is preliminary data.</text>
</comment>
<gene>
    <name evidence="12" type="ORF">DPMN_114106</name>
</gene>
<evidence type="ECO:0000256" key="6">
    <source>
        <dbReference type="ARBA" id="ARBA00023136"/>
    </source>
</evidence>
<reference evidence="12" key="1">
    <citation type="journal article" date="2019" name="bioRxiv">
        <title>The Genome of the Zebra Mussel, Dreissena polymorpha: A Resource for Invasive Species Research.</title>
        <authorList>
            <person name="McCartney M.A."/>
            <person name="Auch B."/>
            <person name="Kono T."/>
            <person name="Mallez S."/>
            <person name="Zhang Y."/>
            <person name="Obille A."/>
            <person name="Becker A."/>
            <person name="Abrahante J.E."/>
            <person name="Garbe J."/>
            <person name="Badalamenti J.P."/>
            <person name="Herman A."/>
            <person name="Mangelson H."/>
            <person name="Liachko I."/>
            <person name="Sullivan S."/>
            <person name="Sone E.D."/>
            <person name="Koren S."/>
            <person name="Silverstein K.A.T."/>
            <person name="Beckman K.B."/>
            <person name="Gohl D.M."/>
        </authorList>
    </citation>
    <scope>NUCLEOTIDE SEQUENCE</scope>
    <source>
        <strain evidence="12">Duluth1</strain>
        <tissue evidence="12">Whole animal</tissue>
    </source>
</reference>
<dbReference type="PROSITE" id="PS50262">
    <property type="entry name" value="G_PROTEIN_RECEP_F1_2"/>
    <property type="match status" value="1"/>
</dbReference>
<dbReference type="GO" id="GO:0032870">
    <property type="term" value="P:cellular response to hormone stimulus"/>
    <property type="evidence" value="ECO:0007669"/>
    <property type="project" value="TreeGrafter"/>
</dbReference>
<dbReference type="PANTHER" id="PTHR24241:SF83">
    <property type="entry name" value="G-PROTEIN COUPLED RECEPTOR 150-RELATED"/>
    <property type="match status" value="1"/>
</dbReference>
<evidence type="ECO:0000256" key="9">
    <source>
        <dbReference type="ARBA" id="ARBA00023224"/>
    </source>
</evidence>
<evidence type="ECO:0000313" key="13">
    <source>
        <dbReference type="Proteomes" id="UP000828390"/>
    </source>
</evidence>
<dbReference type="GO" id="GO:0042277">
    <property type="term" value="F:peptide binding"/>
    <property type="evidence" value="ECO:0007669"/>
    <property type="project" value="TreeGrafter"/>
</dbReference>
<evidence type="ECO:0000256" key="10">
    <source>
        <dbReference type="RuleBase" id="RU046427"/>
    </source>
</evidence>
<feature type="domain" description="G-protein coupled receptors family 1 profile" evidence="11">
    <location>
        <begin position="60"/>
        <end position="330"/>
    </location>
</feature>
<dbReference type="InterPro" id="IPR017452">
    <property type="entry name" value="GPCR_Rhodpsn_7TM"/>
</dbReference>
<dbReference type="SUPFAM" id="SSF81321">
    <property type="entry name" value="Family A G protein-coupled receptor-like"/>
    <property type="match status" value="1"/>
</dbReference>
<dbReference type="Pfam" id="PF00001">
    <property type="entry name" value="7tm_1"/>
    <property type="match status" value="1"/>
</dbReference>
<dbReference type="PANTHER" id="PTHR24241">
    <property type="entry name" value="NEUROPEPTIDE RECEPTOR-RELATED G-PROTEIN COUPLED RECEPTOR"/>
    <property type="match status" value="1"/>
</dbReference>
<dbReference type="PROSITE" id="PS00237">
    <property type="entry name" value="G_PROTEIN_RECEP_F1_1"/>
    <property type="match status" value="1"/>
</dbReference>
<keyword evidence="5 10" id="KW-0297">G-protein coupled receptor</keyword>
<evidence type="ECO:0000256" key="5">
    <source>
        <dbReference type="ARBA" id="ARBA00023040"/>
    </source>
</evidence>
<feature type="transmembrane region" description="Helical" evidence="10">
    <location>
        <begin position="167"/>
        <end position="185"/>
    </location>
</feature>
<keyword evidence="4 10" id="KW-1133">Transmembrane helix</keyword>
<keyword evidence="13" id="KW-1185">Reference proteome</keyword>
<keyword evidence="2" id="KW-1003">Cell membrane</keyword>
<accession>A0A9D4KIV1</accession>
<keyword evidence="3 10" id="KW-0812">Transmembrane</keyword>
<evidence type="ECO:0000256" key="2">
    <source>
        <dbReference type="ARBA" id="ARBA00022475"/>
    </source>
</evidence>
<feature type="transmembrane region" description="Helical" evidence="10">
    <location>
        <begin position="311"/>
        <end position="335"/>
    </location>
</feature>
<comment type="similarity">
    <text evidence="10">Belongs to the G-protein coupled receptor 1 family. Vasopressin/oxytocin receptor subfamily.</text>
</comment>
<evidence type="ECO:0000256" key="3">
    <source>
        <dbReference type="ARBA" id="ARBA00022692"/>
    </source>
</evidence>
<name>A0A9D4KIV1_DREPO</name>
<feature type="transmembrane region" description="Helical" evidence="10">
    <location>
        <begin position="88"/>
        <end position="108"/>
    </location>
</feature>